<dbReference type="AlphaFoldDB" id="A0A2N5V2E2"/>
<proteinExistence type="predicted"/>
<accession>A0A2N5V2E2</accession>
<dbReference type="EMBL" id="PGCJ01000079">
    <property type="protein sequence ID" value="PLW52517.1"/>
    <property type="molecule type" value="Genomic_DNA"/>
</dbReference>
<comment type="caution">
    <text evidence="2">The sequence shown here is derived from an EMBL/GenBank/DDBJ whole genome shotgun (WGS) entry which is preliminary data.</text>
</comment>
<feature type="chain" id="PRO_5015083952" evidence="1">
    <location>
        <begin position="24"/>
        <end position="102"/>
    </location>
</feature>
<evidence type="ECO:0000256" key="1">
    <source>
        <dbReference type="SAM" id="SignalP"/>
    </source>
</evidence>
<protein>
    <submittedName>
        <fullName evidence="2">Uncharacterized protein</fullName>
    </submittedName>
</protein>
<keyword evidence="4" id="KW-1185">Reference proteome</keyword>
<evidence type="ECO:0000313" key="3">
    <source>
        <dbReference type="EMBL" id="PLW52517.1"/>
    </source>
</evidence>
<organism evidence="2 5">
    <name type="scientific">Puccinia coronata f. sp. avenae</name>
    <dbReference type="NCBI Taxonomy" id="200324"/>
    <lineage>
        <taxon>Eukaryota</taxon>
        <taxon>Fungi</taxon>
        <taxon>Dikarya</taxon>
        <taxon>Basidiomycota</taxon>
        <taxon>Pucciniomycotina</taxon>
        <taxon>Pucciniomycetes</taxon>
        <taxon>Pucciniales</taxon>
        <taxon>Pucciniaceae</taxon>
        <taxon>Puccinia</taxon>
    </lineage>
</organism>
<feature type="signal peptide" evidence="1">
    <location>
        <begin position="1"/>
        <end position="23"/>
    </location>
</feature>
<reference evidence="4 5" key="1">
    <citation type="submission" date="2017-11" db="EMBL/GenBank/DDBJ databases">
        <title>De novo assembly and phasing of dikaryotic genomes from two isolates of Puccinia coronata f. sp. avenae, the causal agent of oat crown rust.</title>
        <authorList>
            <person name="Miller M.E."/>
            <person name="Zhang Y."/>
            <person name="Omidvar V."/>
            <person name="Sperschneider J."/>
            <person name="Schwessinger B."/>
            <person name="Raley C."/>
            <person name="Palmer J.M."/>
            <person name="Garnica D."/>
            <person name="Upadhyaya N."/>
            <person name="Rathjen J."/>
            <person name="Taylor J.M."/>
            <person name="Park R.F."/>
            <person name="Dodds P.N."/>
            <person name="Hirsch C.D."/>
            <person name="Kianian S.F."/>
            <person name="Figueroa M."/>
        </authorList>
    </citation>
    <scope>NUCLEOTIDE SEQUENCE [LARGE SCALE GENOMIC DNA]</scope>
    <source>
        <strain evidence="3">12NC29</strain>
        <strain evidence="2">12SD80</strain>
    </source>
</reference>
<evidence type="ECO:0000313" key="4">
    <source>
        <dbReference type="Proteomes" id="UP000235388"/>
    </source>
</evidence>
<sequence>MHVRYSFPLIWLLARGIVSVSDAEVPAVESTVWDINHEERCKSLEKRTYRTVHFAGKCDGVGCNNTIPGKYYFHQCLRCAKPSSSVWNAYPKCESCLLKLHR</sequence>
<name>A0A2N5V2E2_9BASI</name>
<dbReference type="Proteomes" id="UP000235388">
    <property type="component" value="Unassembled WGS sequence"/>
</dbReference>
<keyword evidence="1" id="KW-0732">Signal</keyword>
<evidence type="ECO:0000313" key="2">
    <source>
        <dbReference type="EMBL" id="PLW44076.1"/>
    </source>
</evidence>
<dbReference type="Proteomes" id="UP000235392">
    <property type="component" value="Unassembled WGS sequence"/>
</dbReference>
<gene>
    <name evidence="3" type="ORF">PCANC_07689</name>
    <name evidence="2" type="ORF">PCASD_04857</name>
</gene>
<evidence type="ECO:0000313" key="5">
    <source>
        <dbReference type="Proteomes" id="UP000235392"/>
    </source>
</evidence>
<dbReference type="EMBL" id="PGCI01000061">
    <property type="protein sequence ID" value="PLW44076.1"/>
    <property type="molecule type" value="Genomic_DNA"/>
</dbReference>